<proteinExistence type="predicted"/>
<dbReference type="AlphaFoldDB" id="A0AAV3QVF6"/>
<protein>
    <submittedName>
        <fullName evidence="1">Uncharacterized protein</fullName>
    </submittedName>
</protein>
<accession>A0AAV3QVF6</accession>
<organism evidence="1 2">
    <name type="scientific">Lithospermum erythrorhizon</name>
    <name type="common">Purple gromwell</name>
    <name type="synonym">Lithospermum officinale var. erythrorhizon</name>
    <dbReference type="NCBI Taxonomy" id="34254"/>
    <lineage>
        <taxon>Eukaryota</taxon>
        <taxon>Viridiplantae</taxon>
        <taxon>Streptophyta</taxon>
        <taxon>Embryophyta</taxon>
        <taxon>Tracheophyta</taxon>
        <taxon>Spermatophyta</taxon>
        <taxon>Magnoliopsida</taxon>
        <taxon>eudicotyledons</taxon>
        <taxon>Gunneridae</taxon>
        <taxon>Pentapetalae</taxon>
        <taxon>asterids</taxon>
        <taxon>lamiids</taxon>
        <taxon>Boraginales</taxon>
        <taxon>Boraginaceae</taxon>
        <taxon>Boraginoideae</taxon>
        <taxon>Lithospermeae</taxon>
        <taxon>Lithospermum</taxon>
    </lineage>
</organism>
<reference evidence="1 2" key="1">
    <citation type="submission" date="2024-01" db="EMBL/GenBank/DDBJ databases">
        <title>The complete chloroplast genome sequence of Lithospermum erythrorhizon: insights into the phylogenetic relationship among Boraginaceae species and the maternal lineages of purple gromwells.</title>
        <authorList>
            <person name="Okada T."/>
            <person name="Watanabe K."/>
        </authorList>
    </citation>
    <scope>NUCLEOTIDE SEQUENCE [LARGE SCALE GENOMIC DNA]</scope>
</reference>
<evidence type="ECO:0000313" key="1">
    <source>
        <dbReference type="EMBL" id="GAA0168025.1"/>
    </source>
</evidence>
<comment type="caution">
    <text evidence="1">The sequence shown here is derived from an EMBL/GenBank/DDBJ whole genome shotgun (WGS) entry which is preliminary data.</text>
</comment>
<name>A0AAV3QVF6_LITER</name>
<keyword evidence="2" id="KW-1185">Reference proteome</keyword>
<sequence length="77" mass="8615">MEIRKYLTSQVTSAAALAMDMYSASTKLLEIVILAPPRNARIFYGNNIASNRTPRIRTSCSIRIGIILENELIIAFQ</sequence>
<dbReference type="Proteomes" id="UP001454036">
    <property type="component" value="Unassembled WGS sequence"/>
</dbReference>
<dbReference type="EMBL" id="BAABME010023437">
    <property type="protein sequence ID" value="GAA0168025.1"/>
    <property type="molecule type" value="Genomic_DNA"/>
</dbReference>
<evidence type="ECO:0000313" key="2">
    <source>
        <dbReference type="Proteomes" id="UP001454036"/>
    </source>
</evidence>
<gene>
    <name evidence="1" type="ORF">LIER_40477</name>
</gene>